<reference evidence="5 6" key="1">
    <citation type="submission" date="2023-06" db="EMBL/GenBank/DDBJ databases">
        <title>Aquibacillus rhizosphaerae LR5S19.</title>
        <authorList>
            <person name="Sun J.-Q."/>
        </authorList>
    </citation>
    <scope>NUCLEOTIDE SEQUENCE [LARGE SCALE GENOMIC DNA]</scope>
    <source>
        <strain evidence="5 6">LR5S19</strain>
    </source>
</reference>
<dbReference type="PROSITE" id="PS51352">
    <property type="entry name" value="THIOREDOXIN_2"/>
    <property type="match status" value="1"/>
</dbReference>
<evidence type="ECO:0000256" key="3">
    <source>
        <dbReference type="SAM" id="Phobius"/>
    </source>
</evidence>
<proteinExistence type="inferred from homology"/>
<dbReference type="InterPro" id="IPR036249">
    <property type="entry name" value="Thioredoxin-like_sf"/>
</dbReference>
<dbReference type="InterPro" id="IPR013766">
    <property type="entry name" value="Thioredoxin_domain"/>
</dbReference>
<organism evidence="5 6">
    <name type="scientific">Aquibacillus rhizosphaerae</name>
    <dbReference type="NCBI Taxonomy" id="3051431"/>
    <lineage>
        <taxon>Bacteria</taxon>
        <taxon>Bacillati</taxon>
        <taxon>Bacillota</taxon>
        <taxon>Bacilli</taxon>
        <taxon>Bacillales</taxon>
        <taxon>Bacillaceae</taxon>
        <taxon>Aquibacillus</taxon>
    </lineage>
</organism>
<dbReference type="CDD" id="cd02968">
    <property type="entry name" value="SCO"/>
    <property type="match status" value="1"/>
</dbReference>
<name>A0ABT7L4T0_9BACI</name>
<dbReference type="EMBL" id="JASTZU010000018">
    <property type="protein sequence ID" value="MDL4839601.1"/>
    <property type="molecule type" value="Genomic_DNA"/>
</dbReference>
<keyword evidence="6" id="KW-1185">Reference proteome</keyword>
<evidence type="ECO:0000256" key="2">
    <source>
        <dbReference type="ARBA" id="ARBA00023008"/>
    </source>
</evidence>
<keyword evidence="3" id="KW-1133">Transmembrane helix</keyword>
<dbReference type="Gene3D" id="3.40.30.10">
    <property type="entry name" value="Glutaredoxin"/>
    <property type="match status" value="1"/>
</dbReference>
<feature type="domain" description="Thioredoxin" evidence="4">
    <location>
        <begin position="43"/>
        <end position="210"/>
    </location>
</feature>
<dbReference type="PANTHER" id="PTHR12151">
    <property type="entry name" value="ELECTRON TRANSPORT PROTIN SCO1/SENC FAMILY MEMBER"/>
    <property type="match status" value="1"/>
</dbReference>
<evidence type="ECO:0000313" key="6">
    <source>
        <dbReference type="Proteomes" id="UP001235343"/>
    </source>
</evidence>
<sequence length="211" mass="24648">MDKNNRTKFTIILVILFGVGLFYFGTDGFRVYTAESARMYELQQNKPSIPNVILQDSQERTYTFDQFADKKYVFITFMYTNCGTVCPQLELNMRDVYKQIPQKYFDKDIAFLSISFDPSRDNPEVLSKYRTYFESDGDTWRMARVNDPDELDNLLETLGVIVIPDDYGNFQHNSAFYFISKNGNLLEIMDFTKIDEAATTVLTYLDKEARD</sequence>
<dbReference type="RefSeq" id="WP_285930519.1">
    <property type="nucleotide sequence ID" value="NZ_JASTZU010000018.1"/>
</dbReference>
<keyword evidence="3" id="KW-0812">Transmembrane</keyword>
<comment type="caution">
    <text evidence="5">The sequence shown here is derived from an EMBL/GenBank/DDBJ whole genome shotgun (WGS) entry which is preliminary data.</text>
</comment>
<evidence type="ECO:0000313" key="5">
    <source>
        <dbReference type="EMBL" id="MDL4839601.1"/>
    </source>
</evidence>
<dbReference type="Proteomes" id="UP001235343">
    <property type="component" value="Unassembled WGS sequence"/>
</dbReference>
<feature type="transmembrane region" description="Helical" evidence="3">
    <location>
        <begin position="7"/>
        <end position="25"/>
    </location>
</feature>
<comment type="similarity">
    <text evidence="1">Belongs to the SCO1/2 family.</text>
</comment>
<dbReference type="Pfam" id="PF02630">
    <property type="entry name" value="SCO1-SenC"/>
    <property type="match status" value="1"/>
</dbReference>
<dbReference type="SUPFAM" id="SSF52833">
    <property type="entry name" value="Thioredoxin-like"/>
    <property type="match status" value="1"/>
</dbReference>
<keyword evidence="3" id="KW-0472">Membrane</keyword>
<protein>
    <submittedName>
        <fullName evidence="5">SCO family protein</fullName>
    </submittedName>
</protein>
<gene>
    <name evidence="5" type="ORF">QQS35_03895</name>
</gene>
<dbReference type="PANTHER" id="PTHR12151:SF25">
    <property type="entry name" value="LINALOOL DEHYDRATASE_ISOMERASE DOMAIN-CONTAINING PROTEIN"/>
    <property type="match status" value="1"/>
</dbReference>
<evidence type="ECO:0000256" key="1">
    <source>
        <dbReference type="ARBA" id="ARBA00010996"/>
    </source>
</evidence>
<accession>A0ABT7L4T0</accession>
<keyword evidence="2" id="KW-0186">Copper</keyword>
<dbReference type="InterPro" id="IPR003782">
    <property type="entry name" value="SCO1/SenC"/>
</dbReference>
<evidence type="ECO:0000259" key="4">
    <source>
        <dbReference type="PROSITE" id="PS51352"/>
    </source>
</evidence>